<dbReference type="Pfam" id="PF12146">
    <property type="entry name" value="Hydrolase_4"/>
    <property type="match status" value="1"/>
</dbReference>
<dbReference type="RefSeq" id="WP_236133146.1">
    <property type="nucleotide sequence ID" value="NZ_JAKGTH010000007.1"/>
</dbReference>
<reference evidence="3" key="1">
    <citation type="submission" date="2022-01" db="EMBL/GenBank/DDBJ databases">
        <title>Gillisia lutea sp. nov., isolated from marine plastic residues from the Malvarosa beach (Valencia, Spain).</title>
        <authorList>
            <person name="Vidal-Verdu A."/>
            <person name="Molina-Menor E."/>
            <person name="Satari L."/>
            <person name="Pascual J."/>
            <person name="Pereto J."/>
            <person name="Porcar M."/>
        </authorList>
    </citation>
    <scope>NUCLEOTIDE SEQUENCE</scope>
    <source>
        <strain evidence="3">M10.2A</strain>
    </source>
</reference>
<evidence type="ECO:0000313" key="4">
    <source>
        <dbReference type="Proteomes" id="UP001179363"/>
    </source>
</evidence>
<dbReference type="InterPro" id="IPR029058">
    <property type="entry name" value="AB_hydrolase_fold"/>
</dbReference>
<proteinExistence type="predicted"/>
<dbReference type="PANTHER" id="PTHR43265">
    <property type="entry name" value="ESTERASE ESTD"/>
    <property type="match status" value="1"/>
</dbReference>
<evidence type="ECO:0000313" key="3">
    <source>
        <dbReference type="EMBL" id="MCF4100993.1"/>
    </source>
</evidence>
<name>A0ABS9EDY9_9FLAO</name>
<evidence type="ECO:0000256" key="1">
    <source>
        <dbReference type="SAM" id="SignalP"/>
    </source>
</evidence>
<evidence type="ECO:0000259" key="2">
    <source>
        <dbReference type="Pfam" id="PF12146"/>
    </source>
</evidence>
<organism evidence="3 4">
    <name type="scientific">Gillisia lutea</name>
    <dbReference type="NCBI Taxonomy" id="2909668"/>
    <lineage>
        <taxon>Bacteria</taxon>
        <taxon>Pseudomonadati</taxon>
        <taxon>Bacteroidota</taxon>
        <taxon>Flavobacteriia</taxon>
        <taxon>Flavobacteriales</taxon>
        <taxon>Flavobacteriaceae</taxon>
        <taxon>Gillisia</taxon>
    </lineage>
</organism>
<dbReference type="Proteomes" id="UP001179363">
    <property type="component" value="Unassembled WGS sequence"/>
</dbReference>
<dbReference type="InterPro" id="IPR053145">
    <property type="entry name" value="AB_hydrolase_Est10"/>
</dbReference>
<dbReference type="GO" id="GO:0016787">
    <property type="term" value="F:hydrolase activity"/>
    <property type="evidence" value="ECO:0007669"/>
    <property type="project" value="UniProtKB-KW"/>
</dbReference>
<dbReference type="SUPFAM" id="SSF53474">
    <property type="entry name" value="alpha/beta-Hydrolases"/>
    <property type="match status" value="1"/>
</dbReference>
<protein>
    <submittedName>
        <fullName evidence="3">Alpha/beta hydrolase</fullName>
    </submittedName>
</protein>
<dbReference type="InterPro" id="IPR022742">
    <property type="entry name" value="Hydrolase_4"/>
</dbReference>
<comment type="caution">
    <text evidence="3">The sequence shown here is derived from an EMBL/GenBank/DDBJ whole genome shotgun (WGS) entry which is preliminary data.</text>
</comment>
<dbReference type="EMBL" id="JAKGTH010000007">
    <property type="protein sequence ID" value="MCF4100993.1"/>
    <property type="molecule type" value="Genomic_DNA"/>
</dbReference>
<sequence>MKKALYFSFLFLFSYLNYAQETTYTETELSINEMIDGTLVIPNTTIAPNLVIFIQGSGPTDRNGNQMMMKNDGIKKIAHQLGEHGIASYRFDKRIFKMNKFRIKEEDLRFEDFVTDVNSILEYFNANDQFAKLILAGHSEGSLIGMLAAAQGAEAFISLAGAGESIDKIIVAQIAKQSKELSENAAQAFKEIDSTGKSVNYNPLLASIFRPSVQPYMKSWMKYDPAIEIKKLDIPVLIINGTADIQVEVKDAQLLKAAKPEAQLDIIENMNHIFRNVGEDLLQNTKTYNEAHRPLHEDLIPVLTNFIQSLE</sequence>
<keyword evidence="1" id="KW-0732">Signal</keyword>
<feature type="domain" description="Serine aminopeptidase S33" evidence="2">
    <location>
        <begin position="75"/>
        <end position="272"/>
    </location>
</feature>
<feature type="signal peptide" evidence="1">
    <location>
        <begin position="1"/>
        <end position="19"/>
    </location>
</feature>
<dbReference type="Gene3D" id="3.40.50.1820">
    <property type="entry name" value="alpha/beta hydrolase"/>
    <property type="match status" value="1"/>
</dbReference>
<feature type="chain" id="PRO_5045640807" evidence="1">
    <location>
        <begin position="20"/>
        <end position="311"/>
    </location>
</feature>
<dbReference type="PANTHER" id="PTHR43265:SF1">
    <property type="entry name" value="ESTERASE ESTD"/>
    <property type="match status" value="1"/>
</dbReference>
<keyword evidence="4" id="KW-1185">Reference proteome</keyword>
<gene>
    <name evidence="3" type="ORF">L1I30_04895</name>
</gene>
<keyword evidence="3" id="KW-0378">Hydrolase</keyword>
<accession>A0ABS9EDY9</accession>